<comment type="caution">
    <text evidence="2">The sequence shown here is derived from an EMBL/GenBank/DDBJ whole genome shotgun (WGS) entry which is preliminary data.</text>
</comment>
<gene>
    <name evidence="2" type="ORF">B0H16DRAFT_1719858</name>
</gene>
<evidence type="ECO:0000313" key="3">
    <source>
        <dbReference type="Proteomes" id="UP001215598"/>
    </source>
</evidence>
<name>A0AAD7JBP4_9AGAR</name>
<dbReference type="AlphaFoldDB" id="A0AAD7JBP4"/>
<dbReference type="Proteomes" id="UP001215598">
    <property type="component" value="Unassembled WGS sequence"/>
</dbReference>
<dbReference type="EMBL" id="JARKIB010000037">
    <property type="protein sequence ID" value="KAJ7760353.1"/>
    <property type="molecule type" value="Genomic_DNA"/>
</dbReference>
<proteinExistence type="predicted"/>
<protein>
    <submittedName>
        <fullName evidence="2">Uncharacterized protein</fullName>
    </submittedName>
</protein>
<feature type="compositionally biased region" description="Low complexity" evidence="1">
    <location>
        <begin position="369"/>
        <end position="378"/>
    </location>
</feature>
<evidence type="ECO:0000256" key="1">
    <source>
        <dbReference type="SAM" id="MobiDB-lite"/>
    </source>
</evidence>
<keyword evidence="3" id="KW-1185">Reference proteome</keyword>
<accession>A0AAD7JBP4</accession>
<sequence length="486" mass="54427">MGAPPTDDTPLYIEDNNGSGQYFQREQRSRWAGKLPRPTFVFGLHAPLDGPIPRFNRFGVVENYTGDNPGRAIQPIGQNFLGNRSSSGTTSSSEESHRFDGGPAQDDELRYRAMVSCNWDRFQDEAYWDNGQRMRSDNRRHPYNNYDPNRTWGYNLAATENAQNRTLRVQPPLPTMREARSGVPDPVRTLDNPDLALALRGADGHPQSEWAIRHAGSTTVEHDDCPPSDPRYPEIEEEHIARVHDKPLAPDNINQPAWREGNTILLGRFYRVQIQTLEQAFNLVSFLDVGQQEAYELFTMIEINRAWWDTTTGITRPPRHERHPNLYKTPRGLIHGTARTPSRGITAGPLSAHPRTTEQGGSHSYGPRPNAGPTAPMGAMAPTQTFAFGTAALPYLASLLVLTTYWPLSPLPYHYDLGSSPTIPTDYAQLDLDHTLLHFRSPRSLLLLASATPGLTSSSRSFAGHSSSHWNLWTCHPVLVSPLRFI</sequence>
<organism evidence="2 3">
    <name type="scientific">Mycena metata</name>
    <dbReference type="NCBI Taxonomy" id="1033252"/>
    <lineage>
        <taxon>Eukaryota</taxon>
        <taxon>Fungi</taxon>
        <taxon>Dikarya</taxon>
        <taxon>Basidiomycota</taxon>
        <taxon>Agaricomycotina</taxon>
        <taxon>Agaricomycetes</taxon>
        <taxon>Agaricomycetidae</taxon>
        <taxon>Agaricales</taxon>
        <taxon>Marasmiineae</taxon>
        <taxon>Mycenaceae</taxon>
        <taxon>Mycena</taxon>
    </lineage>
</organism>
<feature type="region of interest" description="Disordered" evidence="1">
    <location>
        <begin position="316"/>
        <end position="378"/>
    </location>
</feature>
<evidence type="ECO:0000313" key="2">
    <source>
        <dbReference type="EMBL" id="KAJ7760353.1"/>
    </source>
</evidence>
<feature type="region of interest" description="Disordered" evidence="1">
    <location>
        <begin position="77"/>
        <end position="105"/>
    </location>
</feature>
<reference evidence="2" key="1">
    <citation type="submission" date="2023-03" db="EMBL/GenBank/DDBJ databases">
        <title>Massive genome expansion in bonnet fungi (Mycena s.s.) driven by repeated elements and novel gene families across ecological guilds.</title>
        <authorList>
            <consortium name="Lawrence Berkeley National Laboratory"/>
            <person name="Harder C.B."/>
            <person name="Miyauchi S."/>
            <person name="Viragh M."/>
            <person name="Kuo A."/>
            <person name="Thoen E."/>
            <person name="Andreopoulos B."/>
            <person name="Lu D."/>
            <person name="Skrede I."/>
            <person name="Drula E."/>
            <person name="Henrissat B."/>
            <person name="Morin E."/>
            <person name="Kohler A."/>
            <person name="Barry K."/>
            <person name="LaButti K."/>
            <person name="Morin E."/>
            <person name="Salamov A."/>
            <person name="Lipzen A."/>
            <person name="Mereny Z."/>
            <person name="Hegedus B."/>
            <person name="Baldrian P."/>
            <person name="Stursova M."/>
            <person name="Weitz H."/>
            <person name="Taylor A."/>
            <person name="Grigoriev I.V."/>
            <person name="Nagy L.G."/>
            <person name="Martin F."/>
            <person name="Kauserud H."/>
        </authorList>
    </citation>
    <scope>NUCLEOTIDE SEQUENCE</scope>
    <source>
        <strain evidence="2">CBHHK182m</strain>
    </source>
</reference>